<sequence length="122" mass="13897">MAVTGKRFGDEKSTLLDEFERMSFEAHAAQLNRAMLGRSLSEPPALPRSQSQLICMAPIPVVTQVMMMQGRRRPRSIRGSGFHKFMKKLFKPILGMKREARKQVPDAKDPPFCKAFSKSLRF</sequence>
<comment type="caution">
    <text evidence="1">The sequence shown here is derived from an EMBL/GenBank/DDBJ whole genome shotgun (WGS) entry which is preliminary data.</text>
</comment>
<dbReference type="Proteomes" id="UP001372338">
    <property type="component" value="Unassembled WGS sequence"/>
</dbReference>
<accession>A0AAN9IX61</accession>
<dbReference type="AlphaFoldDB" id="A0AAN9IX61"/>
<keyword evidence="2" id="KW-1185">Reference proteome</keyword>
<evidence type="ECO:0000313" key="2">
    <source>
        <dbReference type="Proteomes" id="UP001372338"/>
    </source>
</evidence>
<reference evidence="1 2" key="1">
    <citation type="submission" date="2024-01" db="EMBL/GenBank/DDBJ databases">
        <title>The genomes of 5 underutilized Papilionoideae crops provide insights into root nodulation and disease resistanc.</title>
        <authorList>
            <person name="Yuan L."/>
        </authorList>
    </citation>
    <scope>NUCLEOTIDE SEQUENCE [LARGE SCALE GENOMIC DNA]</scope>
    <source>
        <strain evidence="1">ZHUSHIDOU_FW_LH</strain>
        <tissue evidence="1">Leaf</tissue>
    </source>
</reference>
<dbReference type="EMBL" id="JAYWIO010000001">
    <property type="protein sequence ID" value="KAK7287094.1"/>
    <property type="molecule type" value="Genomic_DNA"/>
</dbReference>
<protein>
    <submittedName>
        <fullName evidence="1">Uncharacterized protein</fullName>
    </submittedName>
</protein>
<name>A0AAN9IX61_CROPI</name>
<gene>
    <name evidence="1" type="ORF">RIF29_00128</name>
</gene>
<evidence type="ECO:0000313" key="1">
    <source>
        <dbReference type="EMBL" id="KAK7287094.1"/>
    </source>
</evidence>
<organism evidence="1 2">
    <name type="scientific">Crotalaria pallida</name>
    <name type="common">Smooth rattlebox</name>
    <name type="synonym">Crotalaria striata</name>
    <dbReference type="NCBI Taxonomy" id="3830"/>
    <lineage>
        <taxon>Eukaryota</taxon>
        <taxon>Viridiplantae</taxon>
        <taxon>Streptophyta</taxon>
        <taxon>Embryophyta</taxon>
        <taxon>Tracheophyta</taxon>
        <taxon>Spermatophyta</taxon>
        <taxon>Magnoliopsida</taxon>
        <taxon>eudicotyledons</taxon>
        <taxon>Gunneridae</taxon>
        <taxon>Pentapetalae</taxon>
        <taxon>rosids</taxon>
        <taxon>fabids</taxon>
        <taxon>Fabales</taxon>
        <taxon>Fabaceae</taxon>
        <taxon>Papilionoideae</taxon>
        <taxon>50 kb inversion clade</taxon>
        <taxon>genistoids sensu lato</taxon>
        <taxon>core genistoids</taxon>
        <taxon>Crotalarieae</taxon>
        <taxon>Crotalaria</taxon>
    </lineage>
</organism>
<proteinExistence type="predicted"/>
<dbReference type="PANTHER" id="PTHR48196">
    <property type="entry name" value="DUF630 DOMAIN-CONTAINING PROTEIN"/>
    <property type="match status" value="1"/>
</dbReference>
<dbReference type="PANTHER" id="PTHR48196:SF1">
    <property type="entry name" value="DUF630 DOMAIN-CONTAINING PROTEIN"/>
    <property type="match status" value="1"/>
</dbReference>